<evidence type="ECO:0000313" key="11">
    <source>
        <dbReference type="Proteomes" id="UP001180489"/>
    </source>
</evidence>
<dbReference type="InterPro" id="IPR000399">
    <property type="entry name" value="TPP-bd_CS"/>
</dbReference>
<evidence type="ECO:0000259" key="8">
    <source>
        <dbReference type="Pfam" id="PF02775"/>
    </source>
</evidence>
<dbReference type="InterPro" id="IPR011766">
    <property type="entry name" value="TPP_enzyme_TPP-bd"/>
</dbReference>
<evidence type="ECO:0000256" key="1">
    <source>
        <dbReference type="ARBA" id="ARBA00001946"/>
    </source>
</evidence>
<dbReference type="InterPro" id="IPR012000">
    <property type="entry name" value="Thiamin_PyroP_enz_cen_dom"/>
</dbReference>
<dbReference type="Pfam" id="PF00205">
    <property type="entry name" value="TPP_enzyme_M"/>
    <property type="match status" value="1"/>
</dbReference>
<comment type="similarity">
    <text evidence="3 6">Belongs to the TPP enzyme family.</text>
</comment>
<dbReference type="SUPFAM" id="SSF52518">
    <property type="entry name" value="Thiamin diphosphate-binding fold (THDP-binding)"/>
    <property type="match status" value="2"/>
</dbReference>
<evidence type="ECO:0000256" key="6">
    <source>
        <dbReference type="RuleBase" id="RU362132"/>
    </source>
</evidence>
<reference evidence="10" key="1">
    <citation type="submission" date="2024-05" db="EMBL/GenBank/DDBJ databases">
        <title>30 novel species of actinomycetes from the DSMZ collection.</title>
        <authorList>
            <person name="Nouioui I."/>
        </authorList>
    </citation>
    <scope>NUCLEOTIDE SEQUENCE</scope>
    <source>
        <strain evidence="10">DSM 41014</strain>
    </source>
</reference>
<evidence type="ECO:0000313" key="10">
    <source>
        <dbReference type="EMBL" id="MDT0477548.1"/>
    </source>
</evidence>
<dbReference type="SUPFAM" id="SSF52467">
    <property type="entry name" value="DHS-like NAD/FAD-binding domain"/>
    <property type="match status" value="1"/>
</dbReference>
<evidence type="ECO:0000256" key="2">
    <source>
        <dbReference type="ARBA" id="ARBA00001964"/>
    </source>
</evidence>
<feature type="domain" description="Thiamine pyrophosphate enzyme central" evidence="7">
    <location>
        <begin position="185"/>
        <end position="317"/>
    </location>
</feature>
<proteinExistence type="inferred from homology"/>
<gene>
    <name evidence="10" type="ORF">RM863_36050</name>
</gene>
<evidence type="ECO:0000256" key="5">
    <source>
        <dbReference type="ARBA" id="ARBA00023052"/>
    </source>
</evidence>
<feature type="domain" description="Thiamine pyrophosphate enzyme TPP-binding" evidence="8">
    <location>
        <begin position="381"/>
        <end position="527"/>
    </location>
</feature>
<dbReference type="InterPro" id="IPR029061">
    <property type="entry name" value="THDP-binding"/>
</dbReference>
<dbReference type="InterPro" id="IPR045229">
    <property type="entry name" value="TPP_enz"/>
</dbReference>
<evidence type="ECO:0000259" key="9">
    <source>
        <dbReference type="Pfam" id="PF02776"/>
    </source>
</evidence>
<dbReference type="CDD" id="cd07035">
    <property type="entry name" value="TPP_PYR_POX_like"/>
    <property type="match status" value="1"/>
</dbReference>
<dbReference type="PANTHER" id="PTHR18968:SF166">
    <property type="entry name" value="2-HYDROXYACYL-COA LYASE 2"/>
    <property type="match status" value="1"/>
</dbReference>
<name>A0ABU2UW68_9ACTN</name>
<dbReference type="EMBL" id="JAVRFF010000065">
    <property type="protein sequence ID" value="MDT0477548.1"/>
    <property type="molecule type" value="Genomic_DNA"/>
</dbReference>
<comment type="cofactor">
    <cofactor evidence="2">
        <name>thiamine diphosphate</name>
        <dbReference type="ChEBI" id="CHEBI:58937"/>
    </cofactor>
</comment>
<keyword evidence="5 6" id="KW-0786">Thiamine pyrophosphate</keyword>
<keyword evidence="11" id="KW-1185">Reference proteome</keyword>
<evidence type="ECO:0000256" key="4">
    <source>
        <dbReference type="ARBA" id="ARBA00022723"/>
    </source>
</evidence>
<dbReference type="Gene3D" id="3.40.50.970">
    <property type="match status" value="2"/>
</dbReference>
<sequence>MKVAEAVGRALVAAGVGQVFGLVGSGNFHVTNAMVAAGARFVAARHEGGAATMADAYARVSGAPTALSVHQGPGLTNALTGITEAAKSRTPLLVLAAEATGPHSNFRVEQVVLAHAVGAVGARVTTAHDAVAQALAALGRARRDRRTVVLNLPLEVQELEAPADAPTTVGPLPEPVAVEPADHQVDALVAELQSASRPVFIAGRGARTPGARDALVELAGLHGALLATSAVARGLFQANAWSLDISGGFASPLAAELITGADLVVGWGCALNMWTTRHGTLIGPGARVVQIDDDPTALGRHRPIDLGVTGDAERTARRAVEAGGRRRAGYRTPAVAADLAARGRWRDVPYEDEGTAERIDPRTLNLALDDILPAERVIGVDSGNFMGWPSTFLSVPDQDGFCFTQAFQSIGLGLATAIGAALARPDRLPVAVLGDGGALMGAADLDTVRRLGLPMVVVVHNDDGYGAEVHHFGPDGCALDTVTFPDTDIAAVARGYGFEAVTVRTRGDLDAVAQWVAGARTAPLLIDAKVTRERGAWWLEEAFRGH</sequence>
<dbReference type="Pfam" id="PF02775">
    <property type="entry name" value="TPP_enzyme_C"/>
    <property type="match status" value="1"/>
</dbReference>
<comment type="caution">
    <text evidence="10">The sequence shown here is derived from an EMBL/GenBank/DDBJ whole genome shotgun (WGS) entry which is preliminary data.</text>
</comment>
<dbReference type="Gene3D" id="3.40.50.1220">
    <property type="entry name" value="TPP-binding domain"/>
    <property type="match status" value="1"/>
</dbReference>
<accession>A0ABU2UW68</accession>
<comment type="cofactor">
    <cofactor evidence="1">
        <name>Mg(2+)</name>
        <dbReference type="ChEBI" id="CHEBI:18420"/>
    </cofactor>
</comment>
<dbReference type="CDD" id="cd00568">
    <property type="entry name" value="TPP_enzymes"/>
    <property type="match status" value="1"/>
</dbReference>
<dbReference type="InterPro" id="IPR012001">
    <property type="entry name" value="Thiamin_PyroP_enz_TPP-bd_dom"/>
</dbReference>
<protein>
    <submittedName>
        <fullName evidence="10">Thiamine pyrophosphate-binding protein</fullName>
    </submittedName>
</protein>
<organism evidence="10 11">
    <name type="scientific">Streptomyces hintoniae</name>
    <dbReference type="NCBI Taxonomy" id="3075521"/>
    <lineage>
        <taxon>Bacteria</taxon>
        <taxon>Bacillati</taxon>
        <taxon>Actinomycetota</taxon>
        <taxon>Actinomycetes</taxon>
        <taxon>Kitasatosporales</taxon>
        <taxon>Streptomycetaceae</taxon>
        <taxon>Streptomyces</taxon>
    </lineage>
</organism>
<evidence type="ECO:0000259" key="7">
    <source>
        <dbReference type="Pfam" id="PF00205"/>
    </source>
</evidence>
<evidence type="ECO:0000256" key="3">
    <source>
        <dbReference type="ARBA" id="ARBA00007812"/>
    </source>
</evidence>
<feature type="domain" description="Thiamine pyrophosphate enzyme N-terminal TPP-binding" evidence="9">
    <location>
        <begin position="1"/>
        <end position="100"/>
    </location>
</feature>
<dbReference type="Pfam" id="PF02776">
    <property type="entry name" value="TPP_enzyme_N"/>
    <property type="match status" value="1"/>
</dbReference>
<dbReference type="PROSITE" id="PS00187">
    <property type="entry name" value="TPP_ENZYMES"/>
    <property type="match status" value="1"/>
</dbReference>
<dbReference type="RefSeq" id="WP_311637701.1">
    <property type="nucleotide sequence ID" value="NZ_JAVRFF010000065.1"/>
</dbReference>
<dbReference type="Proteomes" id="UP001180489">
    <property type="component" value="Unassembled WGS sequence"/>
</dbReference>
<keyword evidence="4" id="KW-0479">Metal-binding</keyword>
<dbReference type="PANTHER" id="PTHR18968">
    <property type="entry name" value="THIAMINE PYROPHOSPHATE ENZYMES"/>
    <property type="match status" value="1"/>
</dbReference>
<dbReference type="InterPro" id="IPR029035">
    <property type="entry name" value="DHS-like_NAD/FAD-binding_dom"/>
</dbReference>